<dbReference type="SUPFAM" id="SSF50249">
    <property type="entry name" value="Nucleic acid-binding proteins"/>
    <property type="match status" value="4"/>
</dbReference>
<dbReference type="Pfam" id="PF00773">
    <property type="entry name" value="RNB"/>
    <property type="match status" value="1"/>
</dbReference>
<comment type="similarity">
    <text evidence="8">Belongs to the RNR ribonuclease family. RNase R subfamily.</text>
</comment>
<dbReference type="PANTHER" id="PTHR23355:SF9">
    <property type="entry name" value="DIS3-LIKE EXONUCLEASE 2"/>
    <property type="match status" value="1"/>
</dbReference>
<dbReference type="InterPro" id="IPR050180">
    <property type="entry name" value="RNR_Ribonuclease"/>
</dbReference>
<dbReference type="InterPro" id="IPR011805">
    <property type="entry name" value="RNase_R"/>
</dbReference>
<gene>
    <name evidence="8 10" type="primary">rnr</name>
    <name evidence="10" type="ORF">CLPU_1c02770</name>
</gene>
<dbReference type="InterPro" id="IPR004476">
    <property type="entry name" value="RNase_II/RNase_R"/>
</dbReference>
<evidence type="ECO:0000256" key="6">
    <source>
        <dbReference type="ARBA" id="ARBA00022839"/>
    </source>
</evidence>
<dbReference type="CDD" id="cd04471">
    <property type="entry name" value="S1_RNase_R"/>
    <property type="match status" value="1"/>
</dbReference>
<keyword evidence="6 8" id="KW-0269">Exonuclease</keyword>
<dbReference type="InterPro" id="IPR011129">
    <property type="entry name" value="CSD"/>
</dbReference>
<comment type="subcellular location">
    <subcellularLocation>
        <location evidence="2 8">Cytoplasm</location>
    </subcellularLocation>
</comment>
<name>A0A0L0WF49_GOTPU</name>
<dbReference type="Pfam" id="PF00575">
    <property type="entry name" value="S1"/>
    <property type="match status" value="1"/>
</dbReference>
<feature type="domain" description="S1 motif" evidence="9">
    <location>
        <begin position="623"/>
        <end position="703"/>
    </location>
</feature>
<dbReference type="SMART" id="SM00955">
    <property type="entry name" value="RNB"/>
    <property type="match status" value="1"/>
</dbReference>
<dbReference type="GO" id="GO:0003723">
    <property type="term" value="F:RNA binding"/>
    <property type="evidence" value="ECO:0007669"/>
    <property type="project" value="UniProtKB-UniRule"/>
</dbReference>
<dbReference type="GO" id="GO:0008859">
    <property type="term" value="F:exoribonuclease II activity"/>
    <property type="evidence" value="ECO:0007669"/>
    <property type="project" value="UniProtKB-UniRule"/>
</dbReference>
<dbReference type="PATRIC" id="fig|1503.3.peg.1151"/>
<organism evidence="10 11">
    <name type="scientific">Gottschalkia purinilytica</name>
    <name type="common">Clostridium purinilyticum</name>
    <dbReference type="NCBI Taxonomy" id="1503"/>
    <lineage>
        <taxon>Bacteria</taxon>
        <taxon>Bacillati</taxon>
        <taxon>Bacillota</taxon>
        <taxon>Tissierellia</taxon>
        <taxon>Tissierellales</taxon>
        <taxon>Gottschalkiaceae</taxon>
        <taxon>Gottschalkia</taxon>
    </lineage>
</organism>
<dbReference type="InterPro" id="IPR001900">
    <property type="entry name" value="RNase_II/R"/>
</dbReference>
<protein>
    <recommendedName>
        <fullName evidence="8">Ribonuclease R</fullName>
        <shortName evidence="8">RNase R</shortName>
        <ecNumber evidence="8">3.1.13.1</ecNumber>
    </recommendedName>
</protein>
<reference evidence="11" key="1">
    <citation type="submission" date="2015-07" db="EMBL/GenBank/DDBJ databases">
        <title>Draft genome sequence of the purine-degrading Gottschalkia purinilyticum DSM 1384 (formerly Clostridium purinilyticum).</title>
        <authorList>
            <person name="Poehlein A."/>
            <person name="Schiel-Bengelsdorf B."/>
            <person name="Bengelsdorf F.R."/>
            <person name="Daniel R."/>
            <person name="Duerre P."/>
        </authorList>
    </citation>
    <scope>NUCLEOTIDE SEQUENCE [LARGE SCALE GENOMIC DNA]</scope>
    <source>
        <strain evidence="11">DSM 1384</strain>
    </source>
</reference>
<comment type="catalytic activity">
    <reaction evidence="1 8">
        <text>Exonucleolytic cleavage in the 3'- to 5'-direction to yield nucleoside 5'-phosphates.</text>
        <dbReference type="EC" id="3.1.13.1"/>
    </reaction>
</comment>
<keyword evidence="11" id="KW-1185">Reference proteome</keyword>
<dbReference type="SMART" id="SM00316">
    <property type="entry name" value="S1"/>
    <property type="match status" value="1"/>
</dbReference>
<dbReference type="NCBIfam" id="TIGR02063">
    <property type="entry name" value="RNase_R"/>
    <property type="match status" value="1"/>
</dbReference>
<dbReference type="GO" id="GO:0005829">
    <property type="term" value="C:cytosol"/>
    <property type="evidence" value="ECO:0007669"/>
    <property type="project" value="TreeGrafter"/>
</dbReference>
<dbReference type="EMBL" id="LGSS01000001">
    <property type="protein sequence ID" value="KNF10112.1"/>
    <property type="molecule type" value="Genomic_DNA"/>
</dbReference>
<evidence type="ECO:0000256" key="5">
    <source>
        <dbReference type="ARBA" id="ARBA00022801"/>
    </source>
</evidence>
<dbReference type="EC" id="3.1.13.1" evidence="8"/>
<proteinExistence type="inferred from homology"/>
<keyword evidence="7 8" id="KW-0694">RNA-binding</keyword>
<keyword evidence="5 8" id="KW-0378">Hydrolase</keyword>
<dbReference type="PANTHER" id="PTHR23355">
    <property type="entry name" value="RIBONUCLEASE"/>
    <property type="match status" value="1"/>
</dbReference>
<evidence type="ECO:0000256" key="4">
    <source>
        <dbReference type="ARBA" id="ARBA00022722"/>
    </source>
</evidence>
<comment type="caution">
    <text evidence="10">The sequence shown here is derived from an EMBL/GenBank/DDBJ whole genome shotgun (WGS) entry which is preliminary data.</text>
</comment>
<keyword evidence="3 8" id="KW-0963">Cytoplasm</keyword>
<evidence type="ECO:0000313" key="10">
    <source>
        <dbReference type="EMBL" id="KNF10112.1"/>
    </source>
</evidence>
<dbReference type="AlphaFoldDB" id="A0A0L0WF49"/>
<dbReference type="Proteomes" id="UP000037267">
    <property type="component" value="Unassembled WGS sequence"/>
</dbReference>
<dbReference type="Pfam" id="PF17876">
    <property type="entry name" value="CSD2"/>
    <property type="match status" value="1"/>
</dbReference>
<dbReference type="Pfam" id="PF08206">
    <property type="entry name" value="OB_RNB"/>
    <property type="match status" value="1"/>
</dbReference>
<dbReference type="OrthoDB" id="9764149at2"/>
<evidence type="ECO:0000259" key="9">
    <source>
        <dbReference type="PROSITE" id="PS50126"/>
    </source>
</evidence>
<evidence type="ECO:0000256" key="8">
    <source>
        <dbReference type="HAMAP-Rule" id="MF_01895"/>
    </source>
</evidence>
<accession>A0A0L0WF49</accession>
<comment type="function">
    <text evidence="8">3'-5' exoribonuclease that releases 5'-nucleoside monophosphates and is involved in maturation of structured RNAs.</text>
</comment>
<dbReference type="InterPro" id="IPR012340">
    <property type="entry name" value="NA-bd_OB-fold"/>
</dbReference>
<dbReference type="RefSeq" id="WP_050353837.1">
    <property type="nucleotide sequence ID" value="NZ_LGSS01000001.1"/>
</dbReference>
<evidence type="ECO:0000256" key="3">
    <source>
        <dbReference type="ARBA" id="ARBA00022490"/>
    </source>
</evidence>
<dbReference type="SMART" id="SM00357">
    <property type="entry name" value="CSP"/>
    <property type="match status" value="2"/>
</dbReference>
<evidence type="ECO:0000256" key="1">
    <source>
        <dbReference type="ARBA" id="ARBA00001849"/>
    </source>
</evidence>
<evidence type="ECO:0000256" key="2">
    <source>
        <dbReference type="ARBA" id="ARBA00004496"/>
    </source>
</evidence>
<dbReference type="InterPro" id="IPR003029">
    <property type="entry name" value="S1_domain"/>
</dbReference>
<evidence type="ECO:0000256" key="7">
    <source>
        <dbReference type="ARBA" id="ARBA00022884"/>
    </source>
</evidence>
<dbReference type="STRING" id="1503.CLPU_1c02770"/>
<dbReference type="HAMAP" id="MF_01895">
    <property type="entry name" value="RNase_R"/>
    <property type="match status" value="1"/>
</dbReference>
<dbReference type="InterPro" id="IPR040476">
    <property type="entry name" value="CSD2"/>
</dbReference>
<evidence type="ECO:0000313" key="11">
    <source>
        <dbReference type="Proteomes" id="UP000037267"/>
    </source>
</evidence>
<keyword evidence="4 8" id="KW-0540">Nuclease</keyword>
<dbReference type="PROSITE" id="PS50126">
    <property type="entry name" value="S1"/>
    <property type="match status" value="1"/>
</dbReference>
<dbReference type="FunFam" id="2.40.50.140:FF:000213">
    <property type="entry name" value="Ribonuclease R"/>
    <property type="match status" value="1"/>
</dbReference>
<dbReference type="Gene3D" id="2.40.50.140">
    <property type="entry name" value="Nucleic acid-binding proteins"/>
    <property type="match status" value="3"/>
</dbReference>
<sequence>MNIKHKIVEFMREQAYKPMLKEELARFFEIEKNQYKDFYKILDEMEKEGLVVQTRQSTYGVPERMNLVVGTIQAHHRGYGFLIPDDKELSDVFISAQDLNGALHGDKVIARVNLKSEDSRSQEGEIIRILERANKTIVGVFENSKNFGFVIPTNTRITMDVFIPKADFNGAKTNQIVEIEITKWPEKRRNPEGRVINILGYKDDAGTDILAIIKKFNLPEEFPEDVIEEAEAIDEEIPEKEIARRVDLRDKTIFTIDGADAKDFDDAVSIEKLDNGNYELGVHIADVTHYVRQNRPLDKEALKRGTSVYLVDRVIPMLPEKLSNGVCSLNPKVPRLTLSIFMEINDKGKVLGHKVVESIIESKERLVYDDISDILENKDETLTKKYQHILKELEMMEELCKILIKKREERGSIEFDFPESKIILDEKGKPIEISEYDRRIANRIIEEFMLISNETIAEYMYWSEIPFLYRVHEDPDEERINEFSKFIHNFGYSLKGSQEIHPKELQALLKKIEGKKEEAVINTLMLRSLKKAIYSSESQSHFGLATKYYCHFTSPIRRYPDLQIHRIIKDFINGRITEKDIEKLKAHLPEVASQSSRRERLADEAERETDDLKKVEFMEDKIGEEYEGVVSGAIPSGFFVELDNTIEGFVHISTLTDDYYHYDDQIYGFVGERSKNSYKIGDTVRIKVAKVSLANRRIDFSLAKNEEIEDEEE</sequence>
<dbReference type="NCBIfam" id="TIGR00358">
    <property type="entry name" value="3_prime_RNase"/>
    <property type="match status" value="1"/>
</dbReference>
<dbReference type="InterPro" id="IPR013223">
    <property type="entry name" value="RNase_B_OB_dom"/>
</dbReference>
<dbReference type="GO" id="GO:0006402">
    <property type="term" value="P:mRNA catabolic process"/>
    <property type="evidence" value="ECO:0007669"/>
    <property type="project" value="TreeGrafter"/>
</dbReference>